<dbReference type="PANTHER" id="PTHR11610">
    <property type="entry name" value="LIPASE"/>
    <property type="match status" value="1"/>
</dbReference>
<evidence type="ECO:0000259" key="6">
    <source>
        <dbReference type="Pfam" id="PF00151"/>
    </source>
</evidence>
<evidence type="ECO:0000256" key="5">
    <source>
        <dbReference type="SAM" id="SignalP"/>
    </source>
</evidence>
<organism evidence="7 8">
    <name type="scientific">Daphnia magna</name>
    <dbReference type="NCBI Taxonomy" id="35525"/>
    <lineage>
        <taxon>Eukaryota</taxon>
        <taxon>Metazoa</taxon>
        <taxon>Ecdysozoa</taxon>
        <taxon>Arthropoda</taxon>
        <taxon>Crustacea</taxon>
        <taxon>Branchiopoda</taxon>
        <taxon>Diplostraca</taxon>
        <taxon>Cladocera</taxon>
        <taxon>Anomopoda</taxon>
        <taxon>Daphniidae</taxon>
        <taxon>Daphnia</taxon>
    </lineage>
</organism>
<dbReference type="InterPro" id="IPR033906">
    <property type="entry name" value="Lipase_N"/>
</dbReference>
<accession>A0A164LWZ8</accession>
<dbReference type="GO" id="GO:0005615">
    <property type="term" value="C:extracellular space"/>
    <property type="evidence" value="ECO:0007669"/>
    <property type="project" value="TreeGrafter"/>
</dbReference>
<comment type="similarity">
    <text evidence="2 4">Belongs to the AB hydrolase superfamily. Lipase family.</text>
</comment>
<evidence type="ECO:0000256" key="2">
    <source>
        <dbReference type="ARBA" id="ARBA00010701"/>
    </source>
</evidence>
<dbReference type="InterPro" id="IPR029058">
    <property type="entry name" value="AB_hydrolase_fold"/>
</dbReference>
<dbReference type="GO" id="GO:0016298">
    <property type="term" value="F:lipase activity"/>
    <property type="evidence" value="ECO:0007669"/>
    <property type="project" value="InterPro"/>
</dbReference>
<evidence type="ECO:0000313" key="8">
    <source>
        <dbReference type="Proteomes" id="UP000076858"/>
    </source>
</evidence>
<dbReference type="PRINTS" id="PR00821">
    <property type="entry name" value="TAGLIPASE"/>
</dbReference>
<name>A0A164LWZ8_9CRUS</name>
<keyword evidence="5" id="KW-0732">Signal</keyword>
<dbReference type="PANTHER" id="PTHR11610:SF190">
    <property type="entry name" value="VITELLOGENIN-3-LIKE PROTEIN"/>
    <property type="match status" value="1"/>
</dbReference>
<dbReference type="FunFam" id="3.40.50.1820:FF:000543">
    <property type="entry name" value="Uncharacterized protein"/>
    <property type="match status" value="1"/>
</dbReference>
<reference evidence="7 8" key="1">
    <citation type="submission" date="2016-03" db="EMBL/GenBank/DDBJ databases">
        <title>EvidentialGene: Evidence-directed Construction of Genes on Genomes.</title>
        <authorList>
            <person name="Gilbert D.G."/>
            <person name="Choi J.-H."/>
            <person name="Mockaitis K."/>
            <person name="Colbourne J."/>
            <person name="Pfrender M."/>
        </authorList>
    </citation>
    <scope>NUCLEOTIDE SEQUENCE [LARGE SCALE GENOMIC DNA]</scope>
    <source>
        <strain evidence="7 8">Xinb3</strain>
        <tissue evidence="7">Complete organism</tissue>
    </source>
</reference>
<dbReference type="Gene3D" id="3.40.50.1820">
    <property type="entry name" value="alpha/beta hydrolase"/>
    <property type="match status" value="1"/>
</dbReference>
<evidence type="ECO:0000256" key="1">
    <source>
        <dbReference type="ARBA" id="ARBA00004613"/>
    </source>
</evidence>
<evidence type="ECO:0000256" key="3">
    <source>
        <dbReference type="ARBA" id="ARBA00022525"/>
    </source>
</evidence>
<keyword evidence="3" id="KW-0964">Secreted</keyword>
<evidence type="ECO:0000256" key="4">
    <source>
        <dbReference type="RuleBase" id="RU004262"/>
    </source>
</evidence>
<proteinExistence type="inferred from homology"/>
<dbReference type="SUPFAM" id="SSF53474">
    <property type="entry name" value="alpha/beta-Hydrolases"/>
    <property type="match status" value="1"/>
</dbReference>
<comment type="subcellular location">
    <subcellularLocation>
        <location evidence="1">Secreted</location>
    </subcellularLocation>
</comment>
<dbReference type="CDD" id="cd00707">
    <property type="entry name" value="Pancreat_lipase_like"/>
    <property type="match status" value="1"/>
</dbReference>
<dbReference type="AlphaFoldDB" id="A0A164LWZ8"/>
<feature type="signal peptide" evidence="5">
    <location>
        <begin position="1"/>
        <end position="16"/>
    </location>
</feature>
<dbReference type="OrthoDB" id="199913at2759"/>
<feature type="domain" description="Lipase" evidence="6">
    <location>
        <begin position="27"/>
        <end position="316"/>
    </location>
</feature>
<protein>
    <submittedName>
        <fullName evidence="7">Pancreatic lipase-related protein 2</fullName>
    </submittedName>
</protein>
<feature type="chain" id="PRO_5007851655" evidence="5">
    <location>
        <begin position="17"/>
        <end position="319"/>
    </location>
</feature>
<keyword evidence="8" id="KW-1185">Reference proteome</keyword>
<dbReference type="Proteomes" id="UP000076858">
    <property type="component" value="Unassembled WGS sequence"/>
</dbReference>
<dbReference type="EMBL" id="LRGB01003123">
    <property type="protein sequence ID" value="KZS04513.1"/>
    <property type="molecule type" value="Genomic_DNA"/>
</dbReference>
<dbReference type="GO" id="GO:0016042">
    <property type="term" value="P:lipid catabolic process"/>
    <property type="evidence" value="ECO:0007669"/>
    <property type="project" value="TreeGrafter"/>
</dbReference>
<evidence type="ECO:0000313" key="7">
    <source>
        <dbReference type="EMBL" id="KZS04513.1"/>
    </source>
</evidence>
<comment type="caution">
    <text evidence="7">The sequence shown here is derived from an EMBL/GenBank/DDBJ whole genome shotgun (WGS) entry which is preliminary data.</text>
</comment>
<gene>
    <name evidence="7" type="ORF">APZ42_032826</name>
</gene>
<dbReference type="STRING" id="35525.A0A164LWZ8"/>
<sequence>MKFFAVLLLAVSAVSAKSLSERNLGESRDFISDNTHFNLWTRNNQLVFQELINGNGLNLATSNFDQNKPTKIFAHGWLMDGHSNPTVIDMKNAFLQHEDCNFIAVDWETMANNANYYASAADTLPVGILTGQFIDFLVSQGVTYSSIYVIGFSLGAHVAGNAGATVAGTLPRITGLDPAYPGFSVENPGERLDTTDARFVDVMHTNSAKIVGGGLSFPVPIGHVDFWPNGGVSQPGCFATGTDILDLATGCSHGRAPIYFTESINSRTPFTSTECFDYDTWKAGRCSGNAQTAMGLSVSTSANGEYFLDTNAEAPFALG</sequence>
<dbReference type="InterPro" id="IPR000734">
    <property type="entry name" value="TAG_lipase"/>
</dbReference>
<dbReference type="InterPro" id="IPR013818">
    <property type="entry name" value="Lipase"/>
</dbReference>
<dbReference type="Pfam" id="PF00151">
    <property type="entry name" value="Lipase"/>
    <property type="match status" value="1"/>
</dbReference>